<dbReference type="Proteomes" id="UP000027361">
    <property type="component" value="Unassembled WGS sequence"/>
</dbReference>
<comment type="caution">
    <text evidence="1">The sequence shown here is derived from an EMBL/GenBank/DDBJ whole genome shotgun (WGS) entry which is preliminary data.</text>
</comment>
<proteinExistence type="predicted"/>
<dbReference type="AlphaFoldDB" id="A0A066V302"/>
<dbReference type="GeneID" id="25267666"/>
<sequence>MLICVRHRCRWCVSNISRLLSGSGAIHLPSVVRVLRLHRLALPAGLLLLGCVPLLRLLPKYAEARQQGMANASGIVIVRAEQLETFERLQNARPNQSRSACGHLCRRNLLNRAMSGCQSRPKGRGQRNW</sequence>
<name>A0A066V302_TILAU</name>
<dbReference type="RefSeq" id="XP_013239936.1">
    <property type="nucleotide sequence ID" value="XM_013384482.1"/>
</dbReference>
<keyword evidence="2" id="KW-1185">Reference proteome</keyword>
<dbReference type="EMBL" id="JMSN01000183">
    <property type="protein sequence ID" value="KDN36087.1"/>
    <property type="molecule type" value="Genomic_DNA"/>
</dbReference>
<reference evidence="1 2" key="1">
    <citation type="submission" date="2014-05" db="EMBL/GenBank/DDBJ databases">
        <title>Draft genome sequence of a rare smut relative, Tilletiaria anomala UBC 951.</title>
        <authorList>
            <consortium name="DOE Joint Genome Institute"/>
            <person name="Toome M."/>
            <person name="Kuo A."/>
            <person name="Henrissat B."/>
            <person name="Lipzen A."/>
            <person name="Tritt A."/>
            <person name="Yoshinaga Y."/>
            <person name="Zane M."/>
            <person name="Barry K."/>
            <person name="Grigoriev I.V."/>
            <person name="Spatafora J.W."/>
            <person name="Aimea M.C."/>
        </authorList>
    </citation>
    <scope>NUCLEOTIDE SEQUENCE [LARGE SCALE GENOMIC DNA]</scope>
    <source>
        <strain evidence="1 2">UBC 951</strain>
    </source>
</reference>
<organism evidence="1 2">
    <name type="scientific">Tilletiaria anomala (strain ATCC 24038 / CBS 436.72 / UBC 951)</name>
    <dbReference type="NCBI Taxonomy" id="1037660"/>
    <lineage>
        <taxon>Eukaryota</taxon>
        <taxon>Fungi</taxon>
        <taxon>Dikarya</taxon>
        <taxon>Basidiomycota</taxon>
        <taxon>Ustilaginomycotina</taxon>
        <taxon>Exobasidiomycetes</taxon>
        <taxon>Georgefischeriales</taxon>
        <taxon>Tilletiariaceae</taxon>
        <taxon>Tilletiaria</taxon>
    </lineage>
</organism>
<dbReference type="HOGENOM" id="CLU_1950297_0_0_1"/>
<protein>
    <submittedName>
        <fullName evidence="1">Uncharacterized protein</fullName>
    </submittedName>
</protein>
<evidence type="ECO:0000313" key="1">
    <source>
        <dbReference type="EMBL" id="KDN36087.1"/>
    </source>
</evidence>
<gene>
    <name evidence="1" type="ORF">K437DRAFT_63485</name>
</gene>
<dbReference type="InParanoid" id="A0A066V302"/>
<evidence type="ECO:0000313" key="2">
    <source>
        <dbReference type="Proteomes" id="UP000027361"/>
    </source>
</evidence>
<accession>A0A066V302</accession>